<proteinExistence type="predicted"/>
<protein>
    <submittedName>
        <fullName evidence="2">Uncharacterized protein</fullName>
    </submittedName>
</protein>
<feature type="chain" id="PRO_5007892413" evidence="1">
    <location>
        <begin position="19"/>
        <end position="116"/>
    </location>
</feature>
<comment type="caution">
    <text evidence="2">The sequence shown here is derived from an EMBL/GenBank/DDBJ whole genome shotgun (WGS) entry which is preliminary data.</text>
</comment>
<evidence type="ECO:0000313" key="3">
    <source>
        <dbReference type="Proteomes" id="UP000076744"/>
    </source>
</evidence>
<dbReference type="GeneID" id="30022323"/>
<feature type="signal peptide" evidence="1">
    <location>
        <begin position="1"/>
        <end position="18"/>
    </location>
</feature>
<gene>
    <name evidence="2" type="ORF">ISF_06031</name>
</gene>
<sequence length="116" mass="12950">MQLLNCAVLLATAVAATAPKPKYPDPFGIRYTDHHCKKLHSLPNRDFGINDCIELNTVGSLKLPFWNTVCQQYKTHQCKGKYTAIMVTITENECLDTSTPGWDGVRSFRCAPAGYQ</sequence>
<dbReference type="AlphaFoldDB" id="A0A167SX51"/>
<evidence type="ECO:0000256" key="1">
    <source>
        <dbReference type="SAM" id="SignalP"/>
    </source>
</evidence>
<accession>A0A167SX51</accession>
<dbReference type="Proteomes" id="UP000076744">
    <property type="component" value="Unassembled WGS sequence"/>
</dbReference>
<reference evidence="2 3" key="1">
    <citation type="journal article" date="2016" name="Genome Biol. Evol.">
        <title>Divergent and convergent evolution of fungal pathogenicity.</title>
        <authorList>
            <person name="Shang Y."/>
            <person name="Xiao G."/>
            <person name="Zheng P."/>
            <person name="Cen K."/>
            <person name="Zhan S."/>
            <person name="Wang C."/>
        </authorList>
    </citation>
    <scope>NUCLEOTIDE SEQUENCE [LARGE SCALE GENOMIC DNA]</scope>
    <source>
        <strain evidence="2 3">ARSEF 2679</strain>
    </source>
</reference>
<evidence type="ECO:0000313" key="2">
    <source>
        <dbReference type="EMBL" id="OAA60020.1"/>
    </source>
</evidence>
<dbReference type="EMBL" id="AZHB01000015">
    <property type="protein sequence ID" value="OAA60020.1"/>
    <property type="molecule type" value="Genomic_DNA"/>
</dbReference>
<dbReference type="OrthoDB" id="10454067at2759"/>
<organism evidence="2 3">
    <name type="scientific">Cordyceps fumosorosea (strain ARSEF 2679)</name>
    <name type="common">Isaria fumosorosea</name>
    <dbReference type="NCBI Taxonomy" id="1081104"/>
    <lineage>
        <taxon>Eukaryota</taxon>
        <taxon>Fungi</taxon>
        <taxon>Dikarya</taxon>
        <taxon>Ascomycota</taxon>
        <taxon>Pezizomycotina</taxon>
        <taxon>Sordariomycetes</taxon>
        <taxon>Hypocreomycetidae</taxon>
        <taxon>Hypocreales</taxon>
        <taxon>Cordycipitaceae</taxon>
        <taxon>Cordyceps</taxon>
    </lineage>
</organism>
<keyword evidence="1" id="KW-0732">Signal</keyword>
<keyword evidence="3" id="KW-1185">Reference proteome</keyword>
<dbReference type="RefSeq" id="XP_018703133.1">
    <property type="nucleotide sequence ID" value="XM_018849635.1"/>
</dbReference>
<name>A0A167SX51_CORFA</name>